<dbReference type="Proteomes" id="UP000230069">
    <property type="component" value="Unassembled WGS sequence"/>
</dbReference>
<dbReference type="GO" id="GO:0051301">
    <property type="term" value="P:cell division"/>
    <property type="evidence" value="ECO:0007669"/>
    <property type="project" value="UniProtKB-KW"/>
</dbReference>
<dbReference type="GO" id="GO:0006281">
    <property type="term" value="P:DNA repair"/>
    <property type="evidence" value="ECO:0007669"/>
    <property type="project" value="UniProtKB-KW"/>
</dbReference>
<dbReference type="GO" id="GO:0007064">
    <property type="term" value="P:mitotic sister chromatid cohesion"/>
    <property type="evidence" value="ECO:0007669"/>
    <property type="project" value="InterPro"/>
</dbReference>
<keyword evidence="3" id="KW-0227">DNA damage</keyword>
<dbReference type="PANTHER" id="PTHR12663">
    <property type="entry name" value="ANDROGEN INDUCED INHIBITOR OF PROLIFERATION AS3 / PDS5-RELATED"/>
    <property type="match status" value="1"/>
</dbReference>
<evidence type="ECO:0000313" key="9">
    <source>
        <dbReference type="Proteomes" id="UP000230069"/>
    </source>
</evidence>
<keyword evidence="7" id="KW-0131">Cell cycle</keyword>
<dbReference type="FunCoup" id="A0A2G5C668">
    <property type="interactions" value="3497"/>
</dbReference>
<evidence type="ECO:0000256" key="4">
    <source>
        <dbReference type="ARBA" id="ARBA00022776"/>
    </source>
</evidence>
<evidence type="ECO:0000313" key="8">
    <source>
        <dbReference type="EMBL" id="PIA26794.1"/>
    </source>
</evidence>
<dbReference type="InParanoid" id="A0A2G5C668"/>
<evidence type="ECO:0000256" key="7">
    <source>
        <dbReference type="ARBA" id="ARBA00023306"/>
    </source>
</evidence>
<evidence type="ECO:0000256" key="5">
    <source>
        <dbReference type="ARBA" id="ARBA00023204"/>
    </source>
</evidence>
<dbReference type="PANTHER" id="PTHR12663:SF0">
    <property type="entry name" value="PRECOCIOUS DISSOCIATION OF SISTERS 5, ISOFORM A"/>
    <property type="match status" value="1"/>
</dbReference>
<keyword evidence="5" id="KW-0234">DNA repair</keyword>
<keyword evidence="6" id="KW-0539">Nucleus</keyword>
<dbReference type="SUPFAM" id="SSF48371">
    <property type="entry name" value="ARM repeat"/>
    <property type="match status" value="2"/>
</dbReference>
<keyword evidence="2" id="KW-0132">Cell division</keyword>
<dbReference type="GO" id="GO:0035825">
    <property type="term" value="P:homologous recombination"/>
    <property type="evidence" value="ECO:0007669"/>
    <property type="project" value="UniProtKB-ARBA"/>
</dbReference>
<evidence type="ECO:0000256" key="6">
    <source>
        <dbReference type="ARBA" id="ARBA00023242"/>
    </source>
</evidence>
<accession>A0A2G5C668</accession>
<dbReference type="OrthoDB" id="200660at2759"/>
<dbReference type="InterPro" id="IPR016024">
    <property type="entry name" value="ARM-type_fold"/>
</dbReference>
<dbReference type="EMBL" id="KZ305105">
    <property type="protein sequence ID" value="PIA26794.1"/>
    <property type="molecule type" value="Genomic_DNA"/>
</dbReference>
<keyword evidence="9" id="KW-1185">Reference proteome</keyword>
<dbReference type="STRING" id="218851.A0A2G5C668"/>
<protein>
    <submittedName>
        <fullName evidence="8">Uncharacterized protein</fullName>
    </submittedName>
</protein>
<comment type="subcellular location">
    <subcellularLocation>
        <location evidence="1">Nucleus</location>
    </subcellularLocation>
</comment>
<proteinExistence type="predicted"/>
<dbReference type="CDD" id="cd19953">
    <property type="entry name" value="PDS5"/>
    <property type="match status" value="1"/>
</dbReference>
<evidence type="ECO:0000256" key="2">
    <source>
        <dbReference type="ARBA" id="ARBA00022618"/>
    </source>
</evidence>
<name>A0A2G5C668_AQUCA</name>
<dbReference type="Pfam" id="PF20168">
    <property type="entry name" value="PDS5"/>
    <property type="match status" value="1"/>
</dbReference>
<evidence type="ECO:0000256" key="1">
    <source>
        <dbReference type="ARBA" id="ARBA00004123"/>
    </source>
</evidence>
<reference evidence="8 9" key="1">
    <citation type="submission" date="2017-09" db="EMBL/GenBank/DDBJ databases">
        <title>WGS assembly of Aquilegia coerulea Goldsmith.</title>
        <authorList>
            <person name="Hodges S."/>
            <person name="Kramer E."/>
            <person name="Nordborg M."/>
            <person name="Tomkins J."/>
            <person name="Borevitz J."/>
            <person name="Derieg N."/>
            <person name="Yan J."/>
            <person name="Mihaltcheva S."/>
            <person name="Hayes R.D."/>
            <person name="Rokhsar D."/>
        </authorList>
    </citation>
    <scope>NUCLEOTIDE SEQUENCE [LARGE SCALE GENOMIC DNA]</scope>
    <source>
        <strain evidence="9">cv. Goldsmith</strain>
    </source>
</reference>
<keyword evidence="4" id="KW-0498">Mitosis</keyword>
<dbReference type="GO" id="GO:0000785">
    <property type="term" value="C:chromatin"/>
    <property type="evidence" value="ECO:0007669"/>
    <property type="project" value="TreeGrafter"/>
</dbReference>
<dbReference type="InterPro" id="IPR039776">
    <property type="entry name" value="Pds5"/>
</dbReference>
<dbReference type="Gene3D" id="1.25.10.10">
    <property type="entry name" value="Leucine-rich Repeat Variant"/>
    <property type="match status" value="1"/>
</dbReference>
<gene>
    <name evidence="8" type="ORF">AQUCO_08800003v1</name>
</gene>
<dbReference type="GO" id="GO:0005634">
    <property type="term" value="C:nucleus"/>
    <property type="evidence" value="ECO:0007669"/>
    <property type="project" value="UniProtKB-SubCell"/>
</dbReference>
<dbReference type="InterPro" id="IPR011989">
    <property type="entry name" value="ARM-like"/>
</dbReference>
<organism evidence="8 9">
    <name type="scientific">Aquilegia coerulea</name>
    <name type="common">Rocky mountain columbine</name>
    <dbReference type="NCBI Taxonomy" id="218851"/>
    <lineage>
        <taxon>Eukaryota</taxon>
        <taxon>Viridiplantae</taxon>
        <taxon>Streptophyta</taxon>
        <taxon>Embryophyta</taxon>
        <taxon>Tracheophyta</taxon>
        <taxon>Spermatophyta</taxon>
        <taxon>Magnoliopsida</taxon>
        <taxon>Ranunculales</taxon>
        <taxon>Ranunculaceae</taxon>
        <taxon>Thalictroideae</taxon>
        <taxon>Aquilegia</taxon>
    </lineage>
</organism>
<evidence type="ECO:0000256" key="3">
    <source>
        <dbReference type="ARBA" id="ARBA00022763"/>
    </source>
</evidence>
<sequence>MAPPQKKKKKQHQQLKLVHQQGNKQLREIGTNLLQLDQTSTSKDALIKLLKQAASCLSELEQSPSLSMLESMEPCLNAIAKPELLKHQDRDVKLLVASCICEITRITAPEAPYSDDVLRDIFHLIVGTFSGLDDVNSPSFGRRVVILETVARYRSCVVMLDLECDDLVDDMFSTFFTVVSDIHPENVLTSMQTIMVLLLEESEDIHENLIHILLTVLGRKRSDISMAARRLAMDVIRHCATKLESSVKQFLMSLMSGDDISLNSHLDYHEVIYDIYQCAPQILSEVIPYLTEELLADQLDTRLKAVKLLGDLFALLEPISEAFQPIFLEFLKRLTDRAVEVRMSVVEHMRICLLSNPFRVEAPQIIGSLGDRLLDYDENVRKQVVGTLCDVACCTLKSIPIETLKVLSERLRDKSLPVKRYTMERLAEIYRIYCLKCSDGSISTIEFEWIPGRILRCFYDKDFRSETIEVILCGSLFPIECTIKDKVKHWVTLFTEFDKVEVKALEKILEQKQRLQQEMQKYLSVRQMHQDGELQKKIFISFRIMSRAFSDPVKAEENFQVLDQLKDVNVWKSLAKVLDPNTSFHQAWAFREDLLNILGEKHPLYDFLGTLSMRCSYLLVDKECVTEILAGITKQKSSGETQFVRTCMNILVILARFSPTLLSGTVGDLVNFIKEDDVLLKEGALHILARAGGSLREQLAAVSSSVDLTLERLCLEGSRKQAKYAVHALAAITKDDGLKSLSVLYKRLVDMLVEKAHLPAILQSLGCIAQIAMPIFETRESEIVGFITNNILERSNKTEDSNKTSWDERSELCLLKVFGMKTLVKSYLPAKDAHLRPGIENFLASIKNILSIGEISTHVESSPVDKAYMKLASAKAVLRLSRNWDHKIPIDVYHLTLRISEAIYQETKKEFLGKVHQYVKDKVVDVKYACVFIYAINGAQASEFEEVIIILCTLFFFVS</sequence>
<dbReference type="AlphaFoldDB" id="A0A2G5C668"/>